<sequence>MVKQVQEQYQGIQTAAPPPIKEAEPTYPGTKVIANQERLWNQIVQNGANMASKISAQDQAVKQLSDTCEKENDSWSVLNEELGQLDSSLTAVDKIRKEMESICAELKKYDEALNGHLEAKEEREMAKWKASIEKDTQAFAEKRGRDIEALEKKLKVEQLRQMKLKKAEEDKLLRELEAKEKREAKLKAEAERKERQAKEEAERLIARAEAEAKQAKAEAERLQAEAEKKARLAKELAEKARSEAKEKHTDDSAGKSAAAPEQAKEEPVEKQEEAEKKTEADPGEEEKK</sequence>
<reference evidence="2" key="1">
    <citation type="submission" date="2021-01" db="EMBL/GenBank/DDBJ databases">
        <authorList>
            <person name="Corre E."/>
            <person name="Pelletier E."/>
            <person name="Niang G."/>
            <person name="Scheremetjew M."/>
            <person name="Finn R."/>
            <person name="Kale V."/>
            <person name="Holt S."/>
            <person name="Cochrane G."/>
            <person name="Meng A."/>
            <person name="Brown T."/>
            <person name="Cohen L."/>
        </authorList>
    </citation>
    <scope>NUCLEOTIDE SEQUENCE</scope>
    <source>
        <strain evidence="2">CCMP 2712</strain>
    </source>
</reference>
<dbReference type="AlphaFoldDB" id="A0A7S4NTH5"/>
<accession>A0A7S4NTH5</accession>
<evidence type="ECO:0000256" key="1">
    <source>
        <dbReference type="SAM" id="MobiDB-lite"/>
    </source>
</evidence>
<name>A0A7S4NTH5_GUITH</name>
<dbReference type="EMBL" id="HBKN01024924">
    <property type="protein sequence ID" value="CAE2307467.1"/>
    <property type="molecule type" value="Transcribed_RNA"/>
</dbReference>
<feature type="compositionally biased region" description="Basic and acidic residues" evidence="1">
    <location>
        <begin position="262"/>
        <end position="288"/>
    </location>
</feature>
<organism evidence="2">
    <name type="scientific">Guillardia theta</name>
    <name type="common">Cryptophyte</name>
    <name type="synonym">Cryptomonas phi</name>
    <dbReference type="NCBI Taxonomy" id="55529"/>
    <lineage>
        <taxon>Eukaryota</taxon>
        <taxon>Cryptophyceae</taxon>
        <taxon>Pyrenomonadales</taxon>
        <taxon>Geminigeraceae</taxon>
        <taxon>Guillardia</taxon>
    </lineage>
</organism>
<feature type="region of interest" description="Disordered" evidence="1">
    <location>
        <begin position="209"/>
        <end position="288"/>
    </location>
</feature>
<feature type="region of interest" description="Disordered" evidence="1">
    <location>
        <begin position="1"/>
        <end position="24"/>
    </location>
</feature>
<gene>
    <name evidence="2" type="ORF">GTHE00462_LOCUS19409</name>
</gene>
<proteinExistence type="predicted"/>
<feature type="compositionally biased region" description="Polar residues" evidence="1">
    <location>
        <begin position="1"/>
        <end position="13"/>
    </location>
</feature>
<protein>
    <submittedName>
        <fullName evidence="2">Uncharacterized protein</fullName>
    </submittedName>
</protein>
<feature type="compositionally biased region" description="Basic and acidic residues" evidence="1">
    <location>
        <begin position="209"/>
        <end position="253"/>
    </location>
</feature>
<evidence type="ECO:0000313" key="2">
    <source>
        <dbReference type="EMBL" id="CAE2307467.1"/>
    </source>
</evidence>